<evidence type="ECO:0000256" key="1">
    <source>
        <dbReference type="ARBA" id="ARBA00008315"/>
    </source>
</evidence>
<dbReference type="Pfam" id="PF13879">
    <property type="entry name" value="Hmw_CFAP97"/>
    <property type="match status" value="1"/>
</dbReference>
<accession>A0A482VA07</accession>
<comment type="caution">
    <text evidence="2">The sequence shown here is derived from an EMBL/GenBank/DDBJ whole genome shotgun (WGS) entry which is preliminary data.</text>
</comment>
<dbReference type="EMBL" id="QDEB01122643">
    <property type="protein sequence ID" value="RZB40077.1"/>
    <property type="molecule type" value="Genomic_DNA"/>
</dbReference>
<dbReference type="STRING" id="1661398.A0A482VA07"/>
<dbReference type="AlphaFoldDB" id="A0A482VA07"/>
<proteinExistence type="inferred from homology"/>
<dbReference type="Proteomes" id="UP000292052">
    <property type="component" value="Unassembled WGS sequence"/>
</dbReference>
<name>A0A482VA07_ASBVE</name>
<dbReference type="PANTHER" id="PTHR33768">
    <property type="entry name" value="MIP11318P"/>
    <property type="match status" value="1"/>
</dbReference>
<protein>
    <submittedName>
        <fullName evidence="2">Uncharacterized protein</fullName>
    </submittedName>
</protein>
<evidence type="ECO:0000313" key="3">
    <source>
        <dbReference type="Proteomes" id="UP000292052"/>
    </source>
</evidence>
<evidence type="ECO:0000313" key="2">
    <source>
        <dbReference type="EMBL" id="RZB40077.1"/>
    </source>
</evidence>
<gene>
    <name evidence="2" type="ORF">BDFB_008224</name>
</gene>
<feature type="non-terminal residue" evidence="2">
    <location>
        <position position="257"/>
    </location>
</feature>
<dbReference type="InterPro" id="IPR029488">
    <property type="entry name" value="Hmw/CFAP97"/>
</dbReference>
<keyword evidence="3" id="KW-1185">Reference proteome</keyword>
<comment type="similarity">
    <text evidence="1">Belongs to the CFAP97 family.</text>
</comment>
<dbReference type="OrthoDB" id="2163395at2759"/>
<reference evidence="2 3" key="1">
    <citation type="submission" date="2017-03" db="EMBL/GenBank/DDBJ databases">
        <title>Genome of the blue death feigning beetle - Asbolus verrucosus.</title>
        <authorList>
            <person name="Rider S.D."/>
        </authorList>
    </citation>
    <scope>NUCLEOTIDE SEQUENCE [LARGE SCALE GENOMIC DNA]</scope>
    <source>
        <strain evidence="2">Butters</strain>
        <tissue evidence="2">Head and leg muscle</tissue>
    </source>
</reference>
<organism evidence="2 3">
    <name type="scientific">Asbolus verrucosus</name>
    <name type="common">Desert ironclad beetle</name>
    <dbReference type="NCBI Taxonomy" id="1661398"/>
    <lineage>
        <taxon>Eukaryota</taxon>
        <taxon>Metazoa</taxon>
        <taxon>Ecdysozoa</taxon>
        <taxon>Arthropoda</taxon>
        <taxon>Hexapoda</taxon>
        <taxon>Insecta</taxon>
        <taxon>Pterygota</taxon>
        <taxon>Neoptera</taxon>
        <taxon>Endopterygota</taxon>
        <taxon>Coleoptera</taxon>
        <taxon>Polyphaga</taxon>
        <taxon>Cucujiformia</taxon>
        <taxon>Tenebrionidae</taxon>
        <taxon>Pimeliinae</taxon>
        <taxon>Asbolus</taxon>
    </lineage>
</organism>
<dbReference type="PANTHER" id="PTHR33768:SF3">
    <property type="entry name" value="MIP11318P"/>
    <property type="match status" value="1"/>
</dbReference>
<dbReference type="InterPro" id="IPR038792">
    <property type="entry name" value="CFAP97D1/2"/>
</dbReference>
<sequence length="257" mass="29723">MISRRENLLVRPWEQRRYDNHRRKVQSAGPAIDNKQPLPRQHVALKLKKKQKETERCQEIERNNFNLLKRLSYVMRTSRVDNNWTTPQPNFLNRVSIYDVTVPEFENLYIEERRTGLEESNRKSKCFACTPHPLPAVKIPEERVPWEPEKPSVSRVRSKSVPARKPEMVTEKIKAPKSAVCRPVKSAAKVKNAERADVTNKMKNIYRKEPQSIVLSRGCLKLSVNFPSDTLVKLQEGSQEKTLVQGACNCKNPTPLT</sequence>